<evidence type="ECO:0000256" key="2">
    <source>
        <dbReference type="SAM" id="Coils"/>
    </source>
</evidence>
<keyword evidence="1" id="KW-1188">Viral release from host cell</keyword>
<reference evidence="5 6" key="1">
    <citation type="submission" date="2016-02" db="EMBL/GenBank/DDBJ databases">
        <title>Genome sequence of Tissierella creatinophila DSM 6911.</title>
        <authorList>
            <person name="Poehlein A."/>
            <person name="Daniel R."/>
        </authorList>
    </citation>
    <scope>NUCLEOTIDE SEQUENCE [LARGE SCALE GENOMIC DNA]</scope>
    <source>
        <strain evidence="5 6">DSM 6911</strain>
    </source>
</reference>
<sequence>MSDSIRKVSTIFTIDDSEHNRKLKSINQQYKLTQSEIKLAGERMKGFGSNTDDLTFKQSALEKQITTLREKSNTYSDSIERASKRAGENKTKLDELGKSKNDLNNRYKEAVKVYGAESEQAKTLKAELDKVNQEYDEQKRVVDKNVDSVNRYKTEMNKTEAQLAAVQAELNKTNAEIDKNNNKWLVASEKMGQAGKTLQDVGGKMQDVGGNLTKYVSLPLMSMGTIAATEAIRFESSFAGVKKTVDGTTEQMKKLEKGIIDMSKKIPATTHEISAVAEAAGQLGIQTDNIIGFTRVMVDLGESTNLSSETASSSLAKFANITKMSQKDFNRLGSTIVDLGNKFATTEADIVAMAMRLAGAGTQIGLSESEIMGLATALSSVGIEAEMGGSAISKVMVNMSVASELGIDKVKELEKATGLTRRELELMSSNSSKDFKDLAASLGMTSEEVNKIIKSGKNLEGFAAVAGMTGEQFKKSFEEDAVKALGTFIEGLGNAEEKGTTAIALLDELGISEVRLRDSLLRAGNASELFTNAIQIGNNAWEENNALTNEASQRYETTESQLRIMKNEIAEAARSLGVQLLPVIRDTIPAVTDMVQRFADLSPKTQENIVKFGLLAMAIGPVLKGGSMLVSGAGTLLSVGSKVAAMIGGAGGVTAATTGLGTAAATAGGATGLGALTGGFGGIATAALPAAGMIAAVGLAGYGLYKGLNEEVIPEVNLFADSTQMMSEKVTDANGNVTESVQNTTVKISEETQKQISSYLTLSDELQSTTTNMYTGLVKNTDEATTKMTDTTNKMADSIIKASAKQTKDVTAEYQNMFNNTTLLTNEEQKQILQNVNNGHKERVQKTETLKKELLAIYENIKNQGGRITQDQQIRINEIMEEMKRQAVSTMSKNEAEQNVILNRLSSSSERITTEMVSKAIKQMERQRKDTVKEASQQRDEIVRQAEELKTLEGGKWAEKADKIIKEANRQYKDTVDAAEKTKNEGIKKLEGAYGDLTRQVDKNSGEILTAWGKIRQWWEGWKPESKSVTITTHQKMINETINVTGKQTGDVAYALGTSHSLEGIARINERGYEMVDLPAGSKVRNHLSSKEMVKDIAKQTVNSILGKNQGVNVTQYIQVPVASPYEVARRTKKELENMALGF</sequence>
<dbReference type="PANTHER" id="PTHR37813:SF1">
    <property type="entry name" value="FELS-2 PROPHAGE PROTEIN"/>
    <property type="match status" value="1"/>
</dbReference>
<gene>
    <name evidence="5" type="primary">smc_3</name>
    <name evidence="5" type="ORF">TICRE_11520</name>
</gene>
<dbReference type="Proteomes" id="UP000186112">
    <property type="component" value="Unassembled WGS sequence"/>
</dbReference>
<dbReference type="OrthoDB" id="9780715at2"/>
<feature type="coiled-coil region" evidence="2">
    <location>
        <begin position="93"/>
        <end position="183"/>
    </location>
</feature>
<organism evidence="5 6">
    <name type="scientific">Tissierella creatinophila DSM 6911</name>
    <dbReference type="NCBI Taxonomy" id="1123403"/>
    <lineage>
        <taxon>Bacteria</taxon>
        <taxon>Bacillati</taxon>
        <taxon>Bacillota</taxon>
        <taxon>Tissierellia</taxon>
        <taxon>Tissierellales</taxon>
        <taxon>Tissierellaceae</taxon>
        <taxon>Tissierella</taxon>
    </lineage>
</organism>
<dbReference type="SUPFAM" id="SSF57997">
    <property type="entry name" value="Tropomyosin"/>
    <property type="match status" value="1"/>
</dbReference>
<protein>
    <submittedName>
        <fullName evidence="5">Chromosome partition protein Smc</fullName>
    </submittedName>
</protein>
<dbReference type="InterPro" id="IPR010090">
    <property type="entry name" value="Phage_tape_meas"/>
</dbReference>
<dbReference type="RefSeq" id="WP_075726023.1">
    <property type="nucleotide sequence ID" value="NZ_LTDM01000015.1"/>
</dbReference>
<comment type="caution">
    <text evidence="5">The sequence shown here is derived from an EMBL/GenBank/DDBJ whole genome shotgun (WGS) entry which is preliminary data.</text>
</comment>
<dbReference type="NCBIfam" id="TIGR01760">
    <property type="entry name" value="tape_meas_TP901"/>
    <property type="match status" value="1"/>
</dbReference>
<evidence type="ECO:0000256" key="1">
    <source>
        <dbReference type="ARBA" id="ARBA00022612"/>
    </source>
</evidence>
<evidence type="ECO:0000259" key="4">
    <source>
        <dbReference type="Pfam" id="PF10145"/>
    </source>
</evidence>
<accession>A0A1U7M6P2</accession>
<keyword evidence="2" id="KW-0175">Coiled coil</keyword>
<evidence type="ECO:0000313" key="6">
    <source>
        <dbReference type="Proteomes" id="UP000186112"/>
    </source>
</evidence>
<feature type="domain" description="Phage tail tape measure protein" evidence="4">
    <location>
        <begin position="258"/>
        <end position="449"/>
    </location>
</feature>
<dbReference type="EMBL" id="LTDM01000015">
    <property type="protein sequence ID" value="OLS02879.1"/>
    <property type="molecule type" value="Genomic_DNA"/>
</dbReference>
<feature type="region of interest" description="Disordered" evidence="3">
    <location>
        <begin position="72"/>
        <end position="91"/>
    </location>
</feature>
<feature type="coiled-coil region" evidence="2">
    <location>
        <begin position="921"/>
        <end position="985"/>
    </location>
</feature>
<keyword evidence="6" id="KW-1185">Reference proteome</keyword>
<dbReference type="AlphaFoldDB" id="A0A1U7M6P2"/>
<name>A0A1U7M6P2_TISCR</name>
<evidence type="ECO:0000256" key="3">
    <source>
        <dbReference type="SAM" id="MobiDB-lite"/>
    </source>
</evidence>
<feature type="coiled-coil region" evidence="2">
    <location>
        <begin position="548"/>
        <end position="575"/>
    </location>
</feature>
<proteinExistence type="predicted"/>
<dbReference type="Pfam" id="PF10145">
    <property type="entry name" value="PhageMin_Tail"/>
    <property type="match status" value="1"/>
</dbReference>
<evidence type="ECO:0000313" key="5">
    <source>
        <dbReference type="EMBL" id="OLS02879.1"/>
    </source>
</evidence>
<dbReference type="PANTHER" id="PTHR37813">
    <property type="entry name" value="FELS-2 PROPHAGE PROTEIN"/>
    <property type="match status" value="1"/>
</dbReference>